<reference evidence="1 2" key="1">
    <citation type="journal article" date="2019" name="Commun. Biol.">
        <title>The bagworm genome reveals a unique fibroin gene that provides high tensile strength.</title>
        <authorList>
            <person name="Kono N."/>
            <person name="Nakamura H."/>
            <person name="Ohtoshi R."/>
            <person name="Tomita M."/>
            <person name="Numata K."/>
            <person name="Arakawa K."/>
        </authorList>
    </citation>
    <scope>NUCLEOTIDE SEQUENCE [LARGE SCALE GENOMIC DNA]</scope>
</reference>
<sequence>MHVNSVVKHGKGALHVRSRDVPRKIVTIRPLSSAGLGVSMFVTISIYGVLLQDDEAIGELFQDEATGAALLIRRHPGHGRILVIPILILNVPALDIMSLGGVRYPGRTANVGGGLEKSG</sequence>
<dbReference type="EMBL" id="BGZK01001114">
    <property type="protein sequence ID" value="GBP71604.1"/>
    <property type="molecule type" value="Genomic_DNA"/>
</dbReference>
<organism evidence="1 2">
    <name type="scientific">Eumeta variegata</name>
    <name type="common">Bagworm moth</name>
    <name type="synonym">Eumeta japonica</name>
    <dbReference type="NCBI Taxonomy" id="151549"/>
    <lineage>
        <taxon>Eukaryota</taxon>
        <taxon>Metazoa</taxon>
        <taxon>Ecdysozoa</taxon>
        <taxon>Arthropoda</taxon>
        <taxon>Hexapoda</taxon>
        <taxon>Insecta</taxon>
        <taxon>Pterygota</taxon>
        <taxon>Neoptera</taxon>
        <taxon>Endopterygota</taxon>
        <taxon>Lepidoptera</taxon>
        <taxon>Glossata</taxon>
        <taxon>Ditrysia</taxon>
        <taxon>Tineoidea</taxon>
        <taxon>Psychidae</taxon>
        <taxon>Oiketicinae</taxon>
        <taxon>Eumeta</taxon>
    </lineage>
</organism>
<evidence type="ECO:0000313" key="1">
    <source>
        <dbReference type="EMBL" id="GBP71604.1"/>
    </source>
</evidence>
<accession>A0A4C1Y9J0</accession>
<comment type="caution">
    <text evidence="1">The sequence shown here is derived from an EMBL/GenBank/DDBJ whole genome shotgun (WGS) entry which is preliminary data.</text>
</comment>
<proteinExistence type="predicted"/>
<dbReference type="Proteomes" id="UP000299102">
    <property type="component" value="Unassembled WGS sequence"/>
</dbReference>
<name>A0A4C1Y9J0_EUMVA</name>
<evidence type="ECO:0000313" key="2">
    <source>
        <dbReference type="Proteomes" id="UP000299102"/>
    </source>
</evidence>
<keyword evidence="2" id="KW-1185">Reference proteome</keyword>
<dbReference type="AlphaFoldDB" id="A0A4C1Y9J0"/>
<protein>
    <submittedName>
        <fullName evidence="1">Uncharacterized protein</fullName>
    </submittedName>
</protein>
<gene>
    <name evidence="1" type="ORF">EVAR_10817_1</name>
</gene>